<dbReference type="GO" id="GO:0005739">
    <property type="term" value="C:mitochondrion"/>
    <property type="evidence" value="ECO:0007669"/>
    <property type="project" value="UniProtKB-SubCell"/>
</dbReference>
<comment type="subcellular location">
    <subcellularLocation>
        <location evidence="2">Endoplasmic reticulum</location>
    </subcellularLocation>
    <subcellularLocation>
        <location evidence="3">Membrane</location>
    </subcellularLocation>
    <subcellularLocation>
        <location evidence="1">Mitochondrion</location>
    </subcellularLocation>
</comment>
<dbReference type="EMBL" id="KZ772782">
    <property type="protein sequence ID" value="PTQ31549.1"/>
    <property type="molecule type" value="Genomic_DNA"/>
</dbReference>
<evidence type="ECO:0000256" key="3">
    <source>
        <dbReference type="ARBA" id="ARBA00004370"/>
    </source>
</evidence>
<dbReference type="PANTHER" id="PTHR48182">
    <property type="entry name" value="PROTEIN SERAC1"/>
    <property type="match status" value="1"/>
</dbReference>
<keyword evidence="5" id="KW-0496">Mitochondrion</keyword>
<keyword evidence="8" id="KW-1185">Reference proteome</keyword>
<dbReference type="InterPro" id="IPR052374">
    <property type="entry name" value="SERAC1"/>
</dbReference>
<evidence type="ECO:0000256" key="1">
    <source>
        <dbReference type="ARBA" id="ARBA00004173"/>
    </source>
</evidence>
<evidence type="ECO:0000256" key="6">
    <source>
        <dbReference type="ARBA" id="ARBA00023136"/>
    </source>
</evidence>
<keyword evidence="4" id="KW-0256">Endoplasmic reticulum</keyword>
<proteinExistence type="predicted"/>
<dbReference type="EMBL" id="KZ772782">
    <property type="protein sequence ID" value="PTQ31550.1"/>
    <property type="molecule type" value="Genomic_DNA"/>
</dbReference>
<gene>
    <name evidence="7" type="ORF">MARPO_0110s0039</name>
</gene>
<dbReference type="OrthoDB" id="427518at2759"/>
<dbReference type="GO" id="GO:0016020">
    <property type="term" value="C:membrane"/>
    <property type="evidence" value="ECO:0007669"/>
    <property type="project" value="UniProtKB-SubCell"/>
</dbReference>
<dbReference type="AlphaFoldDB" id="A0A2R6WCH9"/>
<keyword evidence="6" id="KW-0472">Membrane</keyword>
<name>A0A2R6WCH9_MARPO</name>
<dbReference type="SUPFAM" id="SSF53474">
    <property type="entry name" value="alpha/beta-Hydrolases"/>
    <property type="match status" value="1"/>
</dbReference>
<organism evidence="7 8">
    <name type="scientific">Marchantia polymorpha</name>
    <name type="common">Common liverwort</name>
    <name type="synonym">Marchantia aquatica</name>
    <dbReference type="NCBI Taxonomy" id="3197"/>
    <lineage>
        <taxon>Eukaryota</taxon>
        <taxon>Viridiplantae</taxon>
        <taxon>Streptophyta</taxon>
        <taxon>Embryophyta</taxon>
        <taxon>Marchantiophyta</taxon>
        <taxon>Marchantiopsida</taxon>
        <taxon>Marchantiidae</taxon>
        <taxon>Marchantiales</taxon>
        <taxon>Marchantiaceae</taxon>
        <taxon>Marchantia</taxon>
    </lineage>
</organism>
<dbReference type="Gramene" id="Mp8g13580.1">
    <property type="protein sequence ID" value="Mp8g13580.1.cds"/>
    <property type="gene ID" value="Mp8g13580"/>
</dbReference>
<evidence type="ECO:0000256" key="4">
    <source>
        <dbReference type="ARBA" id="ARBA00022824"/>
    </source>
</evidence>
<evidence type="ECO:0000313" key="7">
    <source>
        <dbReference type="EMBL" id="PTQ31549.1"/>
    </source>
</evidence>
<reference evidence="7" key="2">
    <citation type="submission" date="2017-12" db="EMBL/GenBank/DDBJ databases">
        <title>WGS assembly of Marchantia polymorpha.</title>
        <authorList>
            <person name="Bowman J.L."/>
            <person name="Kohchi T."/>
            <person name="Yamato K.T."/>
            <person name="Jenkins J."/>
            <person name="Shu S."/>
            <person name="Ishizaki K."/>
            <person name="Yamaoka S."/>
            <person name="Nishihama R."/>
            <person name="Nakamura Y."/>
            <person name="Berger F."/>
            <person name="Adam C."/>
            <person name="Aki S.S."/>
            <person name="Althoff F."/>
            <person name="Araki T."/>
            <person name="Arteaga-Vazquez M.A."/>
            <person name="Balasubrmanian S."/>
            <person name="Bauer D."/>
            <person name="Boehm C.R."/>
            <person name="Briginshaw L."/>
            <person name="Caballero-Perez J."/>
            <person name="Catarino B."/>
            <person name="Chen F."/>
            <person name="Chiyoda S."/>
            <person name="Chovatia M."/>
            <person name="Davies K.M."/>
            <person name="Delmans M."/>
            <person name="Demura T."/>
            <person name="Dierschke T."/>
            <person name="Dolan L."/>
            <person name="Dorantes-Acosta A.E."/>
            <person name="Eklund D.M."/>
            <person name="Florent S.N."/>
            <person name="Flores-Sandoval E."/>
            <person name="Fujiyama A."/>
            <person name="Fukuzawa H."/>
            <person name="Galik B."/>
            <person name="Grimanelli D."/>
            <person name="Grimwood J."/>
            <person name="Grossniklaus U."/>
            <person name="Hamada T."/>
            <person name="Haseloff J."/>
            <person name="Hetherington A.J."/>
            <person name="Higo A."/>
            <person name="Hirakawa Y."/>
            <person name="Hundley H.N."/>
            <person name="Ikeda Y."/>
            <person name="Inoue K."/>
            <person name="Inoue S."/>
            <person name="Ishida S."/>
            <person name="Jia Q."/>
            <person name="Kakita M."/>
            <person name="Kanazawa T."/>
            <person name="Kawai Y."/>
            <person name="Kawashima T."/>
            <person name="Kennedy M."/>
            <person name="Kinose K."/>
            <person name="Kinoshita T."/>
            <person name="Kohara Y."/>
            <person name="Koide E."/>
            <person name="Komatsu K."/>
            <person name="Kopischke S."/>
            <person name="Kubo M."/>
            <person name="Kyozuka J."/>
            <person name="Lagercrantz U."/>
            <person name="Lin S.S."/>
            <person name="Lindquist E."/>
            <person name="Lipzen A.M."/>
            <person name="Lu C."/>
            <person name="Luna E.D."/>
            <person name="Martienssen R.A."/>
            <person name="Minamino N."/>
            <person name="Mizutani M."/>
            <person name="Mizutani M."/>
            <person name="Mochizuki N."/>
            <person name="Monte I."/>
            <person name="Mosher R."/>
            <person name="Nagasaki H."/>
            <person name="Nakagami H."/>
            <person name="Naramoto S."/>
            <person name="Nishitani K."/>
            <person name="Ohtani M."/>
            <person name="Okamoto T."/>
            <person name="Okumura M."/>
            <person name="Phillips J."/>
            <person name="Pollak B."/>
            <person name="Reinders A."/>
            <person name="Roevekamp M."/>
            <person name="Sano R."/>
            <person name="Sawa S."/>
            <person name="Schmid M.W."/>
            <person name="Shirakawa M."/>
            <person name="Solano R."/>
            <person name="Spunde A."/>
            <person name="Suetsugu N."/>
            <person name="Sugano S."/>
            <person name="Sugiyama A."/>
            <person name="Sun R."/>
            <person name="Suzuki Y."/>
            <person name="Takenaka M."/>
            <person name="Takezawa D."/>
            <person name="Tomogane H."/>
            <person name="Tsuzuki M."/>
            <person name="Ueda T."/>
            <person name="Umeda M."/>
            <person name="Ward J.M."/>
            <person name="Watanabe Y."/>
            <person name="Yazaki K."/>
            <person name="Yokoyama R."/>
            <person name="Yoshitake Y."/>
            <person name="Yotsui I."/>
            <person name="Zachgo S."/>
            <person name="Schmutz J."/>
        </authorList>
    </citation>
    <scope>NUCLEOTIDE SEQUENCE [LARGE SCALE GENOMIC DNA]</scope>
    <source>
        <strain evidence="7">Tak-1</strain>
    </source>
</reference>
<sequence length="409" mass="45351">MTWLDDYWPSWHSDDSSAAPKVEFNGTKISDSVYDLRPMAEQVEDWDVELVFFHGLLLEQNKLDEAYFRTWVTNTIEPQCWPATILTKDFPKARVLSVNLDGAVKKAAPTGRNDMDNVVEILVAELIRNTRPFGAGIGQTGTPVIFVTHCLGALVAQKLIMEVDKQITQRGDLKLKSFWDNLGGVVYYSPPFYGSEQFMKATNSIKSKGPLVSFMDVLCKDNAKIVQTFDELLTSERFSPSPRKLVINECDETNKGGFNGQVSEEAAARTGEFVTVEGDHYTVCQPEDETSLKYQHLASFAQEIVQQYVARHRPLALSMGGAPGPSSLISQPVEAVANAANETQQIQTKSKTSLEDQVKSSQTADGQALFKSASKLEIGDKLQNEGAKRSGLAAQGRRLSDLTFFDRYD</sequence>
<dbReference type="GO" id="GO:0005783">
    <property type="term" value="C:endoplasmic reticulum"/>
    <property type="evidence" value="ECO:0007669"/>
    <property type="project" value="UniProtKB-SubCell"/>
</dbReference>
<dbReference type="Gramene" id="Mp8g13580.2">
    <property type="protein sequence ID" value="Mp8g13580.2.cds"/>
    <property type="gene ID" value="Mp8g13580"/>
</dbReference>
<dbReference type="PANTHER" id="PTHR48182:SF2">
    <property type="entry name" value="PROTEIN SERAC1"/>
    <property type="match status" value="1"/>
</dbReference>
<dbReference type="Proteomes" id="UP000244005">
    <property type="component" value="Unassembled WGS sequence"/>
</dbReference>
<evidence type="ECO:0000256" key="2">
    <source>
        <dbReference type="ARBA" id="ARBA00004240"/>
    </source>
</evidence>
<dbReference type="InterPro" id="IPR029058">
    <property type="entry name" value="AB_hydrolase_fold"/>
</dbReference>
<evidence type="ECO:0000256" key="5">
    <source>
        <dbReference type="ARBA" id="ARBA00023128"/>
    </source>
</evidence>
<accession>A0A2R6WCH9</accession>
<evidence type="ECO:0000313" key="8">
    <source>
        <dbReference type="Proteomes" id="UP000244005"/>
    </source>
</evidence>
<reference evidence="8" key="1">
    <citation type="journal article" date="2017" name="Cell">
        <title>Insights into land plant evolution garnered from the Marchantia polymorpha genome.</title>
        <authorList>
            <person name="Bowman J.L."/>
            <person name="Kohchi T."/>
            <person name="Yamato K.T."/>
            <person name="Jenkins J."/>
            <person name="Shu S."/>
            <person name="Ishizaki K."/>
            <person name="Yamaoka S."/>
            <person name="Nishihama R."/>
            <person name="Nakamura Y."/>
            <person name="Berger F."/>
            <person name="Adam C."/>
            <person name="Aki S.S."/>
            <person name="Althoff F."/>
            <person name="Araki T."/>
            <person name="Arteaga-Vazquez M.A."/>
            <person name="Balasubrmanian S."/>
            <person name="Barry K."/>
            <person name="Bauer D."/>
            <person name="Boehm C.R."/>
            <person name="Briginshaw L."/>
            <person name="Caballero-Perez J."/>
            <person name="Catarino B."/>
            <person name="Chen F."/>
            <person name="Chiyoda S."/>
            <person name="Chovatia M."/>
            <person name="Davies K.M."/>
            <person name="Delmans M."/>
            <person name="Demura T."/>
            <person name="Dierschke T."/>
            <person name="Dolan L."/>
            <person name="Dorantes-Acosta A.E."/>
            <person name="Eklund D.M."/>
            <person name="Florent S.N."/>
            <person name="Flores-Sandoval E."/>
            <person name="Fujiyama A."/>
            <person name="Fukuzawa H."/>
            <person name="Galik B."/>
            <person name="Grimanelli D."/>
            <person name="Grimwood J."/>
            <person name="Grossniklaus U."/>
            <person name="Hamada T."/>
            <person name="Haseloff J."/>
            <person name="Hetherington A.J."/>
            <person name="Higo A."/>
            <person name="Hirakawa Y."/>
            <person name="Hundley H.N."/>
            <person name="Ikeda Y."/>
            <person name="Inoue K."/>
            <person name="Inoue S.I."/>
            <person name="Ishida S."/>
            <person name="Jia Q."/>
            <person name="Kakita M."/>
            <person name="Kanazawa T."/>
            <person name="Kawai Y."/>
            <person name="Kawashima T."/>
            <person name="Kennedy M."/>
            <person name="Kinose K."/>
            <person name="Kinoshita T."/>
            <person name="Kohara Y."/>
            <person name="Koide E."/>
            <person name="Komatsu K."/>
            <person name="Kopischke S."/>
            <person name="Kubo M."/>
            <person name="Kyozuka J."/>
            <person name="Lagercrantz U."/>
            <person name="Lin S.S."/>
            <person name="Lindquist E."/>
            <person name="Lipzen A.M."/>
            <person name="Lu C.W."/>
            <person name="De Luna E."/>
            <person name="Martienssen R.A."/>
            <person name="Minamino N."/>
            <person name="Mizutani M."/>
            <person name="Mizutani M."/>
            <person name="Mochizuki N."/>
            <person name="Monte I."/>
            <person name="Mosher R."/>
            <person name="Nagasaki H."/>
            <person name="Nakagami H."/>
            <person name="Naramoto S."/>
            <person name="Nishitani K."/>
            <person name="Ohtani M."/>
            <person name="Okamoto T."/>
            <person name="Okumura M."/>
            <person name="Phillips J."/>
            <person name="Pollak B."/>
            <person name="Reinders A."/>
            <person name="Rovekamp M."/>
            <person name="Sano R."/>
            <person name="Sawa S."/>
            <person name="Schmid M.W."/>
            <person name="Shirakawa M."/>
            <person name="Solano R."/>
            <person name="Spunde A."/>
            <person name="Suetsugu N."/>
            <person name="Sugano S."/>
            <person name="Sugiyama A."/>
            <person name="Sun R."/>
            <person name="Suzuki Y."/>
            <person name="Takenaka M."/>
            <person name="Takezawa D."/>
            <person name="Tomogane H."/>
            <person name="Tsuzuki M."/>
            <person name="Ueda T."/>
            <person name="Umeda M."/>
            <person name="Ward J.M."/>
            <person name="Watanabe Y."/>
            <person name="Yazaki K."/>
            <person name="Yokoyama R."/>
            <person name="Yoshitake Y."/>
            <person name="Yotsui I."/>
            <person name="Zachgo S."/>
            <person name="Schmutz J."/>
        </authorList>
    </citation>
    <scope>NUCLEOTIDE SEQUENCE [LARGE SCALE GENOMIC DNA]</scope>
    <source>
        <strain evidence="8">Tak-1</strain>
    </source>
</reference>
<protein>
    <submittedName>
        <fullName evidence="7">Uncharacterized protein</fullName>
    </submittedName>
</protein>